<dbReference type="GO" id="GO:0000105">
    <property type="term" value="P:L-histidine biosynthetic process"/>
    <property type="evidence" value="ECO:0007669"/>
    <property type="project" value="UniProtKB-KW"/>
</dbReference>
<keyword evidence="5" id="KW-0479">Metal-binding</keyword>
<evidence type="ECO:0000256" key="3">
    <source>
        <dbReference type="ARBA" id="ARBA00012965"/>
    </source>
</evidence>
<dbReference type="HOGENOM" id="CLU_006732_3_0_12"/>
<evidence type="ECO:0000256" key="10">
    <source>
        <dbReference type="ARBA" id="ARBA00049489"/>
    </source>
</evidence>
<comment type="catalytic activity">
    <reaction evidence="10">
        <text>L-histidinol + 2 NAD(+) + H2O = L-histidine + 2 NADH + 3 H(+)</text>
        <dbReference type="Rhea" id="RHEA:20641"/>
        <dbReference type="ChEBI" id="CHEBI:15377"/>
        <dbReference type="ChEBI" id="CHEBI:15378"/>
        <dbReference type="ChEBI" id="CHEBI:57540"/>
        <dbReference type="ChEBI" id="CHEBI:57595"/>
        <dbReference type="ChEBI" id="CHEBI:57699"/>
        <dbReference type="ChEBI" id="CHEBI:57945"/>
        <dbReference type="EC" id="1.1.1.23"/>
    </reaction>
</comment>
<dbReference type="GO" id="GO:0051287">
    <property type="term" value="F:NAD binding"/>
    <property type="evidence" value="ECO:0007669"/>
    <property type="project" value="InterPro"/>
</dbReference>
<dbReference type="Gene3D" id="3.40.50.1980">
    <property type="entry name" value="Nitrogenase molybdenum iron protein domain"/>
    <property type="match status" value="2"/>
</dbReference>
<dbReference type="PRINTS" id="PR00083">
    <property type="entry name" value="HOLDHDRGNASE"/>
</dbReference>
<evidence type="ECO:0000256" key="4">
    <source>
        <dbReference type="ARBA" id="ARBA00022605"/>
    </source>
</evidence>
<evidence type="ECO:0000256" key="8">
    <source>
        <dbReference type="ARBA" id="ARBA00023027"/>
    </source>
</evidence>
<dbReference type="InterPro" id="IPR012131">
    <property type="entry name" value="Hstdl_DH"/>
</dbReference>
<evidence type="ECO:0000256" key="6">
    <source>
        <dbReference type="ARBA" id="ARBA00022833"/>
    </source>
</evidence>
<gene>
    <name evidence="12" type="ordered locus">STHERM_c03400</name>
</gene>
<sequence length="506" mass="54589">MSHSRIGGSGGCPQSDRICTRSLRLLTERLPRLLTSHVPYVHTDLPCRLVLTGERGACEHGGMADLKVNVYVWGDLSPEERRRLLSRSEEDIARLEEVVRPVVEAVRTEGDAALIRFTKEFDGVVLSPERLRVSEEEFEAAEAALPEEIRESLDYVIENVERFHRTQVPEPSPMREVRPGVMAGERATPVPSCGLYVPRGRGSFPSMVYMLAVPAHLAGVPRVVMTTPPEKDGSVNPACLYAARRCGVHEVYRVGGAQAVAALAHGTESIAPVAMITGPGSAYVAAAKRLVAHLVYTGLPAGPSESVILADESADPWKVAIDLLVEAEHGADSAALLVTPSRELAGRVEAHLLSCIPRLPSPRREFVQAVFAGYGGIILVDSLEEGVEVVNEWAPEHLQVRTHDPFATLKRISYAGEVLLGEHAPFSLANYAAGPNAVLPTGGKAKVFSPVSVRDFLRFSSVIHVTEEGLAELGPHVARLAEYEGFPAHAAAITYRATPGSYSPRG</sequence>
<dbReference type="SUPFAM" id="SSF53720">
    <property type="entry name" value="ALDH-like"/>
    <property type="match status" value="1"/>
</dbReference>
<dbReference type="Gene3D" id="1.20.5.1300">
    <property type="match status" value="1"/>
</dbReference>
<dbReference type="FunFam" id="1.20.5.1300:FF:000002">
    <property type="entry name" value="Histidinol dehydrogenase, chloroplastic"/>
    <property type="match status" value="1"/>
</dbReference>
<evidence type="ECO:0000256" key="9">
    <source>
        <dbReference type="ARBA" id="ARBA00023102"/>
    </source>
</evidence>
<keyword evidence="8" id="KW-0520">NAD</keyword>
<evidence type="ECO:0000256" key="2">
    <source>
        <dbReference type="ARBA" id="ARBA00004940"/>
    </source>
</evidence>
<dbReference type="AlphaFoldDB" id="E0RPB9"/>
<dbReference type="Proteomes" id="UP000001296">
    <property type="component" value="Chromosome"/>
</dbReference>
<dbReference type="PANTHER" id="PTHR21256">
    <property type="entry name" value="HISTIDINOL DEHYDROGENASE HDH"/>
    <property type="match status" value="1"/>
</dbReference>
<comment type="similarity">
    <text evidence="11">Belongs to the histidinol dehydrogenase family.</text>
</comment>
<keyword evidence="7 12" id="KW-0560">Oxidoreductase</keyword>
<dbReference type="GO" id="GO:0004399">
    <property type="term" value="F:histidinol dehydrogenase activity"/>
    <property type="evidence" value="ECO:0007669"/>
    <property type="project" value="UniProtKB-EC"/>
</dbReference>
<reference evidence="12 13" key="2">
    <citation type="journal article" date="2010" name="J. Bacteriol.">
        <title>Genome sequence of the polysaccharide-degrading, thermophilic anaerobe Spirochaeta thermophila DSM 6192.</title>
        <authorList>
            <person name="Angelov A."/>
            <person name="Liebl S."/>
            <person name="Ballschmiter M."/>
            <person name="Bomeke M."/>
            <person name="Lehmann R."/>
            <person name="Liesegang H."/>
            <person name="Daniel R."/>
            <person name="Liebl W."/>
        </authorList>
    </citation>
    <scope>NUCLEOTIDE SEQUENCE [LARGE SCALE GENOMIC DNA]</scope>
    <source>
        <strain evidence="13">ATCC 49972 / DSM 6192 / RI 19.B1</strain>
    </source>
</reference>
<evidence type="ECO:0000256" key="7">
    <source>
        <dbReference type="ARBA" id="ARBA00023002"/>
    </source>
</evidence>
<evidence type="ECO:0000256" key="5">
    <source>
        <dbReference type="ARBA" id="ARBA00022723"/>
    </source>
</evidence>
<dbReference type="eggNOG" id="COG0141">
    <property type="taxonomic scope" value="Bacteria"/>
</dbReference>
<evidence type="ECO:0000256" key="1">
    <source>
        <dbReference type="ARBA" id="ARBA00001947"/>
    </source>
</evidence>
<dbReference type="CDD" id="cd06572">
    <property type="entry name" value="Histidinol_dh"/>
    <property type="match status" value="1"/>
</dbReference>
<dbReference type="KEGG" id="sta:STHERM_c03400"/>
<dbReference type="NCBIfam" id="TIGR00069">
    <property type="entry name" value="hisD"/>
    <property type="match status" value="1"/>
</dbReference>
<accession>E0RPB9</accession>
<name>E0RPB9_WINT6</name>
<dbReference type="Pfam" id="PF00815">
    <property type="entry name" value="Histidinol_dh"/>
    <property type="match status" value="1"/>
</dbReference>
<evidence type="ECO:0000313" key="12">
    <source>
        <dbReference type="EMBL" id="ADN01313.1"/>
    </source>
</evidence>
<dbReference type="InterPro" id="IPR016161">
    <property type="entry name" value="Ald_DH/histidinol_DH"/>
</dbReference>
<keyword evidence="9" id="KW-0368">Histidine biosynthesis</keyword>
<dbReference type="PANTHER" id="PTHR21256:SF2">
    <property type="entry name" value="HISTIDINE BIOSYNTHESIS TRIFUNCTIONAL PROTEIN"/>
    <property type="match status" value="1"/>
</dbReference>
<keyword evidence="6" id="KW-0862">Zinc</keyword>
<proteinExistence type="inferred from homology"/>
<keyword evidence="4" id="KW-0028">Amino-acid biosynthesis</keyword>
<comment type="cofactor">
    <cofactor evidence="1">
        <name>Zn(2+)</name>
        <dbReference type="ChEBI" id="CHEBI:29105"/>
    </cofactor>
</comment>
<dbReference type="GO" id="GO:0046872">
    <property type="term" value="F:metal ion binding"/>
    <property type="evidence" value="ECO:0007669"/>
    <property type="project" value="UniProtKB-KW"/>
</dbReference>
<reference key="1">
    <citation type="submission" date="2009-08" db="EMBL/GenBank/DDBJ databases">
        <title>The genome sequence of Spirochaeta thermophila DSM6192.</title>
        <authorList>
            <person name="Angelov A."/>
            <person name="Mientus M."/>
            <person name="Wittenberg S."/>
            <person name="Lehmann R."/>
            <person name="Liesegang H."/>
            <person name="Daniel R."/>
            <person name="Liebl W."/>
        </authorList>
    </citation>
    <scope>NUCLEOTIDE SEQUENCE</scope>
    <source>
        <strain>DSM 6192</strain>
    </source>
</reference>
<organism evidence="12 13">
    <name type="scientific">Winmispira thermophila (strain ATCC 49972 / DSM 6192 / RI 19.B1)</name>
    <name type="common">Spirochaeta thermophila</name>
    <dbReference type="NCBI Taxonomy" id="665571"/>
    <lineage>
        <taxon>Bacteria</taxon>
        <taxon>Pseudomonadati</taxon>
        <taxon>Spirochaetota</taxon>
        <taxon>Spirochaetia</taxon>
        <taxon>Winmispirales</taxon>
        <taxon>Winmispiraceae</taxon>
        <taxon>Winmispira</taxon>
    </lineage>
</organism>
<dbReference type="GO" id="GO:0005829">
    <property type="term" value="C:cytosol"/>
    <property type="evidence" value="ECO:0007669"/>
    <property type="project" value="TreeGrafter"/>
</dbReference>
<dbReference type="PaxDb" id="665571-STHERM_c03400"/>
<dbReference type="EMBL" id="CP001698">
    <property type="protein sequence ID" value="ADN01313.1"/>
    <property type="molecule type" value="Genomic_DNA"/>
</dbReference>
<evidence type="ECO:0000313" key="13">
    <source>
        <dbReference type="Proteomes" id="UP000001296"/>
    </source>
</evidence>
<evidence type="ECO:0000256" key="11">
    <source>
        <dbReference type="RuleBase" id="RU004175"/>
    </source>
</evidence>
<comment type="pathway">
    <text evidence="2">Amino-acid biosynthesis; L-histidine biosynthesis; L-histidine from 5-phospho-alpha-D-ribose 1-diphosphate: step 9/9.</text>
</comment>
<protein>
    <recommendedName>
        <fullName evidence="3">histidinol dehydrogenase</fullName>
        <ecNumber evidence="3">1.1.1.23</ecNumber>
    </recommendedName>
</protein>
<dbReference type="EC" id="1.1.1.23" evidence="3"/>
<dbReference type="FunFam" id="3.40.50.1980:FF:000001">
    <property type="entry name" value="Histidinol dehydrogenase"/>
    <property type="match status" value="1"/>
</dbReference>